<gene>
    <name evidence="2" type="ORF">AVEN_220450_1</name>
</gene>
<comment type="caution">
    <text evidence="2">The sequence shown here is derived from an EMBL/GenBank/DDBJ whole genome shotgun (WGS) entry which is preliminary data.</text>
</comment>
<sequence length="104" mass="11392">MVLGTQICRHRLGRVGPVVRSRLRSQRAPDPKPDSTEDPPYLRVWFTLSLTWVKRPPAGVVRKFGEGSFNSNVAPSSTRGSKVRSPSQNSPGVASKPIINATKL</sequence>
<feature type="compositionally biased region" description="Polar residues" evidence="1">
    <location>
        <begin position="68"/>
        <end position="92"/>
    </location>
</feature>
<feature type="region of interest" description="Disordered" evidence="1">
    <location>
        <begin position="19"/>
        <end position="40"/>
    </location>
</feature>
<evidence type="ECO:0000313" key="3">
    <source>
        <dbReference type="Proteomes" id="UP000499080"/>
    </source>
</evidence>
<dbReference type="Proteomes" id="UP000499080">
    <property type="component" value="Unassembled WGS sequence"/>
</dbReference>
<protein>
    <submittedName>
        <fullName evidence="2">Uncharacterized protein</fullName>
    </submittedName>
</protein>
<dbReference type="EMBL" id="BGPR01007308">
    <property type="protein sequence ID" value="GBN25906.1"/>
    <property type="molecule type" value="Genomic_DNA"/>
</dbReference>
<evidence type="ECO:0000256" key="1">
    <source>
        <dbReference type="SAM" id="MobiDB-lite"/>
    </source>
</evidence>
<evidence type="ECO:0000313" key="2">
    <source>
        <dbReference type="EMBL" id="GBN25906.1"/>
    </source>
</evidence>
<name>A0A4Y2MJU9_ARAVE</name>
<feature type="region of interest" description="Disordered" evidence="1">
    <location>
        <begin position="64"/>
        <end position="104"/>
    </location>
</feature>
<dbReference type="AlphaFoldDB" id="A0A4Y2MJU9"/>
<keyword evidence="3" id="KW-1185">Reference proteome</keyword>
<organism evidence="2 3">
    <name type="scientific">Araneus ventricosus</name>
    <name type="common">Orbweaver spider</name>
    <name type="synonym">Epeira ventricosa</name>
    <dbReference type="NCBI Taxonomy" id="182803"/>
    <lineage>
        <taxon>Eukaryota</taxon>
        <taxon>Metazoa</taxon>
        <taxon>Ecdysozoa</taxon>
        <taxon>Arthropoda</taxon>
        <taxon>Chelicerata</taxon>
        <taxon>Arachnida</taxon>
        <taxon>Araneae</taxon>
        <taxon>Araneomorphae</taxon>
        <taxon>Entelegynae</taxon>
        <taxon>Araneoidea</taxon>
        <taxon>Araneidae</taxon>
        <taxon>Araneus</taxon>
    </lineage>
</organism>
<accession>A0A4Y2MJU9</accession>
<reference evidence="2 3" key="1">
    <citation type="journal article" date="2019" name="Sci. Rep.">
        <title>Orb-weaving spider Araneus ventricosus genome elucidates the spidroin gene catalogue.</title>
        <authorList>
            <person name="Kono N."/>
            <person name="Nakamura H."/>
            <person name="Ohtoshi R."/>
            <person name="Moran D.A.P."/>
            <person name="Shinohara A."/>
            <person name="Yoshida Y."/>
            <person name="Fujiwara M."/>
            <person name="Mori M."/>
            <person name="Tomita M."/>
            <person name="Arakawa K."/>
        </authorList>
    </citation>
    <scope>NUCLEOTIDE SEQUENCE [LARGE SCALE GENOMIC DNA]</scope>
</reference>
<proteinExistence type="predicted"/>